<proteinExistence type="predicted"/>
<evidence type="ECO:0000313" key="3">
    <source>
        <dbReference type="EMBL" id="NYH90098.1"/>
    </source>
</evidence>
<dbReference type="EMBL" id="JACBZH010000001">
    <property type="protein sequence ID" value="NYH90098.1"/>
    <property type="molecule type" value="Genomic_DNA"/>
</dbReference>
<dbReference type="InterPro" id="IPR014710">
    <property type="entry name" value="RmlC-like_jellyroll"/>
</dbReference>
<dbReference type="InterPro" id="IPR001509">
    <property type="entry name" value="Epimerase_deHydtase"/>
</dbReference>
<evidence type="ECO:0000313" key="4">
    <source>
        <dbReference type="Proteomes" id="UP000579605"/>
    </source>
</evidence>
<name>A0A852ZE29_9ACTN</name>
<dbReference type="AlphaFoldDB" id="A0A852ZE29"/>
<dbReference type="InterPro" id="IPR050177">
    <property type="entry name" value="Lipid_A_modif_metabolic_enz"/>
</dbReference>
<dbReference type="UniPathway" id="UPA00109">
    <property type="reaction ID" value="UER00181"/>
</dbReference>
<dbReference type="PANTHER" id="PTHR43245">
    <property type="entry name" value="BIFUNCTIONAL POLYMYXIN RESISTANCE PROTEIN ARNA"/>
    <property type="match status" value="1"/>
</dbReference>
<dbReference type="Pfam" id="PF01370">
    <property type="entry name" value="Epimerase"/>
    <property type="match status" value="1"/>
</dbReference>
<dbReference type="InterPro" id="IPR029303">
    <property type="entry name" value="CapF_C"/>
</dbReference>
<dbReference type="GO" id="GO:0006096">
    <property type="term" value="P:glycolytic process"/>
    <property type="evidence" value="ECO:0007669"/>
    <property type="project" value="UniProtKB-UniPathway"/>
</dbReference>
<dbReference type="Proteomes" id="UP000579605">
    <property type="component" value="Unassembled WGS sequence"/>
</dbReference>
<comment type="caution">
    <text evidence="3">The sequence shown here is derived from an EMBL/GenBank/DDBJ whole genome shotgun (WGS) entry which is preliminary data.</text>
</comment>
<evidence type="ECO:0000259" key="1">
    <source>
        <dbReference type="Pfam" id="PF01370"/>
    </source>
</evidence>
<dbReference type="InterPro" id="IPR011051">
    <property type="entry name" value="RmlC_Cupin_sf"/>
</dbReference>
<accession>A0A852ZE29</accession>
<dbReference type="SUPFAM" id="SSF51182">
    <property type="entry name" value="RmlC-like cupins"/>
    <property type="match status" value="1"/>
</dbReference>
<keyword evidence="4" id="KW-1185">Reference proteome</keyword>
<feature type="domain" description="Capsular polysaccharide assembling protein CapF C-terminal" evidence="2">
    <location>
        <begin position="247"/>
        <end position="358"/>
    </location>
</feature>
<evidence type="ECO:0000259" key="2">
    <source>
        <dbReference type="Pfam" id="PF14667"/>
    </source>
</evidence>
<gene>
    <name evidence="3" type="ORF">F4554_002736</name>
</gene>
<dbReference type="SUPFAM" id="SSF51735">
    <property type="entry name" value="NAD(P)-binding Rossmann-fold domains"/>
    <property type="match status" value="1"/>
</dbReference>
<dbReference type="InterPro" id="IPR036291">
    <property type="entry name" value="NAD(P)-bd_dom_sf"/>
</dbReference>
<organism evidence="3 4">
    <name type="scientific">Actinopolymorpha rutila</name>
    <dbReference type="NCBI Taxonomy" id="446787"/>
    <lineage>
        <taxon>Bacteria</taxon>
        <taxon>Bacillati</taxon>
        <taxon>Actinomycetota</taxon>
        <taxon>Actinomycetes</taxon>
        <taxon>Propionibacteriales</taxon>
        <taxon>Actinopolymorphaceae</taxon>
        <taxon>Actinopolymorpha</taxon>
    </lineage>
</organism>
<feature type="domain" description="NAD-dependent epimerase/dehydratase" evidence="1">
    <location>
        <begin position="3"/>
        <end position="180"/>
    </location>
</feature>
<keyword evidence="3" id="KW-0560">Oxidoreductase</keyword>
<dbReference type="RefSeq" id="WP_179787714.1">
    <property type="nucleotide sequence ID" value="NZ_BAAARR010000024.1"/>
</dbReference>
<dbReference type="Gene3D" id="2.60.120.10">
    <property type="entry name" value="Jelly Rolls"/>
    <property type="match status" value="1"/>
</dbReference>
<protein>
    <submittedName>
        <fullName evidence="3">UDP-2-acetamido-2,6-beta-L-arabino-hexul-4-ose reductase</fullName>
        <ecNumber evidence="3">1.1.1.367</ecNumber>
    </submittedName>
</protein>
<dbReference type="EC" id="1.1.1.367" evidence="3"/>
<dbReference type="GO" id="GO:0016491">
    <property type="term" value="F:oxidoreductase activity"/>
    <property type="evidence" value="ECO:0007669"/>
    <property type="project" value="UniProtKB-KW"/>
</dbReference>
<dbReference type="Gene3D" id="3.40.50.720">
    <property type="entry name" value="NAD(P)-binding Rossmann-like Domain"/>
    <property type="match status" value="1"/>
</dbReference>
<dbReference type="PANTHER" id="PTHR43245:SF55">
    <property type="entry name" value="NAD(P)-BINDING DOMAIN-CONTAINING PROTEIN"/>
    <property type="match status" value="1"/>
</dbReference>
<sequence length="370" mass="40768">MKVVVTGGHGFLGWHLRVRLRAFTDHTVVAIGRAEWDRLDAELKDADALIHLAGVNRGTDHEVEHGNVRLAQMAGRAVRDSGQLSCVVFANSVHAEADTPYGRGKAQAGILLADSATTCGARFVDVVLPNLFGEHGRPNYNSFVATFAHAVVDEQNPTVQDRQVELLHVQQAAAALIDVLGPEHPEMVRPRGEYTSVGEVLEALRDMHHLYRGGEFPALTTQLEVDLFNTLRAAMFPRAYPMRPASHHDERGRLVECVRAHGGTGQTFVSTTRPGVTRGEHFHLEKVERFLVVRGRALISLRRLFHDEVISFAVSADAPAIVDMPTMWVHNIVNTGDDELVTLFWTHTLHDPLAPDTFAEQVRPELGGPG</sequence>
<dbReference type="Pfam" id="PF14667">
    <property type="entry name" value="Polysacc_synt_C"/>
    <property type="match status" value="1"/>
</dbReference>
<reference evidence="3 4" key="1">
    <citation type="submission" date="2020-07" db="EMBL/GenBank/DDBJ databases">
        <title>Sequencing the genomes of 1000 actinobacteria strains.</title>
        <authorList>
            <person name="Klenk H.-P."/>
        </authorList>
    </citation>
    <scope>NUCLEOTIDE SEQUENCE [LARGE SCALE GENOMIC DNA]</scope>
    <source>
        <strain evidence="3 4">DSM 18448</strain>
    </source>
</reference>